<dbReference type="InterPro" id="IPR008271">
    <property type="entry name" value="Ser/Thr_kinase_AS"/>
</dbReference>
<dbReference type="SMART" id="SM00220">
    <property type="entry name" value="S_TKc"/>
    <property type="match status" value="1"/>
</dbReference>
<name>G0QUY8_ICHMU</name>
<evidence type="ECO:0000256" key="1">
    <source>
        <dbReference type="ARBA" id="ARBA00011245"/>
    </source>
</evidence>
<dbReference type="eggNOG" id="KOG0611">
    <property type="taxonomic scope" value="Eukaryota"/>
</dbReference>
<evidence type="ECO:0000256" key="2">
    <source>
        <dbReference type="ARBA" id="ARBA00022741"/>
    </source>
</evidence>
<dbReference type="SUPFAM" id="SSF56112">
    <property type="entry name" value="Protein kinase-like (PK-like)"/>
    <property type="match status" value="1"/>
</dbReference>
<sequence>MFDTIETNNHVNIIMEYIPGNSLHGYLKQQANRRLSENDAINIFRQIVSSIEYCHSKQICHRDIKLENILLDENNNPKLIDFGFSTCIPNDKKYKMFCGTPSYMAPEIINKQEYCGPPADIWALGVLLYALLNGTFPFKGQTDKELYKKITKGEFVCCESITKEADEFLKWILNVESDKRPTANFNPCMDVKQK</sequence>
<keyword evidence="6" id="KW-1185">Reference proteome</keyword>
<feature type="domain" description="Protein kinase" evidence="4">
    <location>
        <begin position="1"/>
        <end position="194"/>
    </location>
</feature>
<dbReference type="InterPro" id="IPR000719">
    <property type="entry name" value="Prot_kinase_dom"/>
</dbReference>
<dbReference type="FunFam" id="1.10.510.10:FF:000571">
    <property type="entry name" value="Maternal embryonic leucine zipper kinase"/>
    <property type="match status" value="1"/>
</dbReference>
<dbReference type="PANTHER" id="PTHR24346">
    <property type="entry name" value="MAP/MICROTUBULE AFFINITY-REGULATING KINASE"/>
    <property type="match status" value="1"/>
</dbReference>
<dbReference type="RefSeq" id="XP_004034479.1">
    <property type="nucleotide sequence ID" value="XM_004034431.1"/>
</dbReference>
<dbReference type="InterPro" id="IPR011009">
    <property type="entry name" value="Kinase-like_dom_sf"/>
</dbReference>
<keyword evidence="5" id="KW-0418">Kinase</keyword>
<gene>
    <name evidence="5" type="ORF">IMG5_120090</name>
</gene>
<dbReference type="EC" id="2.7.11.21" evidence="5"/>
<reference evidence="5 6" key="1">
    <citation type="submission" date="2011-07" db="EMBL/GenBank/DDBJ databases">
        <authorList>
            <person name="Coyne R."/>
            <person name="Brami D."/>
            <person name="Johnson J."/>
            <person name="Hostetler J."/>
            <person name="Hannick L."/>
            <person name="Clark T."/>
            <person name="Cassidy-Hanley D."/>
            <person name="Inman J."/>
        </authorList>
    </citation>
    <scope>NUCLEOTIDE SEQUENCE [LARGE SCALE GENOMIC DNA]</scope>
    <source>
        <strain evidence="5 6">G5</strain>
    </source>
</reference>
<dbReference type="GO" id="GO:0004674">
    <property type="term" value="F:protein serine/threonine kinase activity"/>
    <property type="evidence" value="ECO:0007669"/>
    <property type="project" value="TreeGrafter"/>
</dbReference>
<keyword evidence="3" id="KW-0067">ATP-binding</keyword>
<accession>G0QUY8</accession>
<dbReference type="Gene3D" id="1.10.510.10">
    <property type="entry name" value="Transferase(Phosphotransferase) domain 1"/>
    <property type="match status" value="1"/>
</dbReference>
<organism evidence="5 6">
    <name type="scientific">Ichthyophthirius multifiliis</name>
    <name type="common">White spot disease agent</name>
    <name type="synonym">Ich</name>
    <dbReference type="NCBI Taxonomy" id="5932"/>
    <lineage>
        <taxon>Eukaryota</taxon>
        <taxon>Sar</taxon>
        <taxon>Alveolata</taxon>
        <taxon>Ciliophora</taxon>
        <taxon>Intramacronucleata</taxon>
        <taxon>Oligohymenophorea</taxon>
        <taxon>Hymenostomatida</taxon>
        <taxon>Ophryoglenina</taxon>
        <taxon>Ichthyophthirius</taxon>
    </lineage>
</organism>
<dbReference type="GO" id="GO:0005737">
    <property type="term" value="C:cytoplasm"/>
    <property type="evidence" value="ECO:0007669"/>
    <property type="project" value="TreeGrafter"/>
</dbReference>
<keyword evidence="2" id="KW-0547">Nucleotide-binding</keyword>
<protein>
    <submittedName>
        <fullName evidence="5">Protein kinase domain protein</fullName>
        <ecNumber evidence="5">2.7.11.21</ecNumber>
    </submittedName>
</protein>
<dbReference type="STRING" id="857967.G0QUY8"/>
<dbReference type="InParanoid" id="G0QUY8"/>
<dbReference type="Proteomes" id="UP000008983">
    <property type="component" value="Unassembled WGS sequence"/>
</dbReference>
<dbReference type="OMA" id="HYMITAT"/>
<dbReference type="Pfam" id="PF00069">
    <property type="entry name" value="Pkinase"/>
    <property type="match status" value="1"/>
</dbReference>
<dbReference type="GO" id="GO:0035556">
    <property type="term" value="P:intracellular signal transduction"/>
    <property type="evidence" value="ECO:0007669"/>
    <property type="project" value="TreeGrafter"/>
</dbReference>
<comment type="subunit">
    <text evidence="1">Monomer.</text>
</comment>
<dbReference type="PANTHER" id="PTHR24346:SF30">
    <property type="entry name" value="MATERNAL EMBRYONIC LEUCINE ZIPPER KINASE"/>
    <property type="match status" value="1"/>
</dbReference>
<dbReference type="PROSITE" id="PS50011">
    <property type="entry name" value="PROTEIN_KINASE_DOM"/>
    <property type="match status" value="1"/>
</dbReference>
<evidence type="ECO:0000259" key="4">
    <source>
        <dbReference type="PROSITE" id="PS50011"/>
    </source>
</evidence>
<dbReference type="GeneID" id="14907118"/>
<evidence type="ECO:0000313" key="5">
    <source>
        <dbReference type="EMBL" id="EGR30993.1"/>
    </source>
</evidence>
<evidence type="ECO:0000256" key="3">
    <source>
        <dbReference type="ARBA" id="ARBA00022840"/>
    </source>
</evidence>
<proteinExistence type="predicted"/>
<dbReference type="OrthoDB" id="449424at2759"/>
<keyword evidence="5" id="KW-0808">Transferase</keyword>
<dbReference type="AlphaFoldDB" id="G0QUY8"/>
<dbReference type="EMBL" id="GL983925">
    <property type="protein sequence ID" value="EGR30993.1"/>
    <property type="molecule type" value="Genomic_DNA"/>
</dbReference>
<dbReference type="GO" id="GO:0005524">
    <property type="term" value="F:ATP binding"/>
    <property type="evidence" value="ECO:0007669"/>
    <property type="project" value="UniProtKB-KW"/>
</dbReference>
<evidence type="ECO:0000313" key="6">
    <source>
        <dbReference type="Proteomes" id="UP000008983"/>
    </source>
</evidence>
<dbReference type="PROSITE" id="PS00108">
    <property type="entry name" value="PROTEIN_KINASE_ST"/>
    <property type="match status" value="1"/>
</dbReference>